<feature type="compositionally biased region" description="Low complexity" evidence="1">
    <location>
        <begin position="85"/>
        <end position="96"/>
    </location>
</feature>
<evidence type="ECO:0000256" key="1">
    <source>
        <dbReference type="SAM" id="MobiDB-lite"/>
    </source>
</evidence>
<accession>A0A448Z7I2</accession>
<protein>
    <submittedName>
        <fullName evidence="2">Uncharacterized protein</fullName>
    </submittedName>
</protein>
<dbReference type="OrthoDB" id="49332at2759"/>
<feature type="compositionally biased region" description="Basic and acidic residues" evidence="1">
    <location>
        <begin position="134"/>
        <end position="178"/>
    </location>
</feature>
<dbReference type="InterPro" id="IPR019099">
    <property type="entry name" value="Uncharacterised_PGPGW_TM"/>
</dbReference>
<dbReference type="Pfam" id="PF09656">
    <property type="entry name" value="PGPGW"/>
    <property type="match status" value="1"/>
</dbReference>
<proteinExistence type="predicted"/>
<dbReference type="Proteomes" id="UP000291116">
    <property type="component" value="Unassembled WGS sequence"/>
</dbReference>
<organism evidence="2 3">
    <name type="scientific">Pseudo-nitzschia multistriata</name>
    <dbReference type="NCBI Taxonomy" id="183589"/>
    <lineage>
        <taxon>Eukaryota</taxon>
        <taxon>Sar</taxon>
        <taxon>Stramenopiles</taxon>
        <taxon>Ochrophyta</taxon>
        <taxon>Bacillariophyta</taxon>
        <taxon>Bacillariophyceae</taxon>
        <taxon>Bacillariophycidae</taxon>
        <taxon>Bacillariales</taxon>
        <taxon>Bacillariaceae</taxon>
        <taxon>Pseudo-nitzschia</taxon>
    </lineage>
</organism>
<feature type="compositionally biased region" description="Polar residues" evidence="1">
    <location>
        <begin position="32"/>
        <end position="51"/>
    </location>
</feature>
<reference evidence="2 3" key="1">
    <citation type="submission" date="2019-01" db="EMBL/GenBank/DDBJ databases">
        <authorList>
            <person name="Ferrante I. M."/>
        </authorList>
    </citation>
    <scope>NUCLEOTIDE SEQUENCE [LARGE SCALE GENOMIC DNA]</scope>
    <source>
        <strain evidence="2 3">B856</strain>
    </source>
</reference>
<feature type="compositionally biased region" description="Acidic residues" evidence="1">
    <location>
        <begin position="117"/>
        <end position="127"/>
    </location>
</feature>
<dbReference type="AlphaFoldDB" id="A0A448Z7I2"/>
<feature type="compositionally biased region" description="Basic and acidic residues" evidence="1">
    <location>
        <begin position="206"/>
        <end position="228"/>
    </location>
</feature>
<feature type="region of interest" description="Disordered" evidence="1">
    <location>
        <begin position="309"/>
        <end position="336"/>
    </location>
</feature>
<evidence type="ECO:0000313" key="3">
    <source>
        <dbReference type="Proteomes" id="UP000291116"/>
    </source>
</evidence>
<feature type="region of interest" description="Disordered" evidence="1">
    <location>
        <begin position="27"/>
        <end position="228"/>
    </location>
</feature>
<feature type="region of interest" description="Disordered" evidence="1">
    <location>
        <begin position="350"/>
        <end position="396"/>
    </location>
</feature>
<evidence type="ECO:0000313" key="2">
    <source>
        <dbReference type="EMBL" id="VEU37993.1"/>
    </source>
</evidence>
<keyword evidence="3" id="KW-1185">Reference proteome</keyword>
<sequence length="507" mass="54772">MIHSINPPSSADDDAAEVVIVSPVISTDKDNTTAAAVTSEASNISSPSATQVLEKETETNENHSSNNGTNQGVQDSINSFEEDPTMTTTTKTNNGTKNEKKTTMQTQQDQEQRNEQVLEDTPEEDQNDNASTLPREELSQDEEKSKSVAEEIKSKDFIDSQKNSDKSIMKKNDERSSDADVTSDQEGTNNGTEQKASNIQDGGDIEWLKPRPKESDDNSNKSNDSTDKAIAKPLKMLKKGAVAVAGGTMVGVGLVMIPLPTPFGAVVASSGLAVLGTEFGEAKQLNDRIIDGAKGHFNSARDKIVEGIENMNSDGDDDGGGGLDDQSENVNKEGDGGAVIKVDARSIANSSSADGAKFQGDKRKNNNTSIGSSENKDVSSESESINTSSDTPPVWLHMNPIERARQMKLAKAKYRRENQSPLSQAKEAFTKKTGKFLSKNILPFIKKKEKPPQVEEVVDFTGKTAISVVESKEQIIINGTSEVTAQNSSFVEENKEEQIQPPQIKQM</sequence>
<dbReference type="EMBL" id="CAACVS010000149">
    <property type="protein sequence ID" value="VEU37993.1"/>
    <property type="molecule type" value="Genomic_DNA"/>
</dbReference>
<name>A0A448Z7I2_9STRA</name>
<feature type="region of interest" description="Disordered" evidence="1">
    <location>
        <begin position="487"/>
        <end position="507"/>
    </location>
</feature>
<feature type="compositionally biased region" description="Polar residues" evidence="1">
    <location>
        <begin position="179"/>
        <end position="200"/>
    </location>
</feature>
<gene>
    <name evidence="2" type="ORF">PSNMU_V1.4_AUG-EV-PASAV3_0047170</name>
</gene>